<reference evidence="5 6" key="1">
    <citation type="submission" date="2024-09" db="EMBL/GenBank/DDBJ databases">
        <title>Chromosome-scale assembly of Riccia fluitans.</title>
        <authorList>
            <person name="Paukszto L."/>
            <person name="Sawicki J."/>
            <person name="Karawczyk K."/>
            <person name="Piernik-Szablinska J."/>
            <person name="Szczecinska M."/>
            <person name="Mazdziarz M."/>
        </authorList>
    </citation>
    <scope>NUCLEOTIDE SEQUENCE [LARGE SCALE GENOMIC DNA]</scope>
    <source>
        <strain evidence="5">Rf_01</strain>
        <tissue evidence="5">Aerial parts of the thallus</tissue>
    </source>
</reference>
<comment type="similarity">
    <text evidence="2">Belongs to the APC3/CDC27 family.</text>
</comment>
<dbReference type="SMART" id="SM00028">
    <property type="entry name" value="TPR"/>
    <property type="match status" value="4"/>
</dbReference>
<dbReference type="AlphaFoldDB" id="A0ABD1Z0B9"/>
<proteinExistence type="inferred from homology"/>
<feature type="compositionally biased region" description="Polar residues" evidence="4">
    <location>
        <begin position="102"/>
        <end position="116"/>
    </location>
</feature>
<dbReference type="Pfam" id="PF13432">
    <property type="entry name" value="TPR_16"/>
    <property type="match status" value="1"/>
</dbReference>
<keyword evidence="1 3" id="KW-0802">TPR repeat</keyword>
<feature type="region of interest" description="Disordered" evidence="4">
    <location>
        <begin position="69"/>
        <end position="131"/>
    </location>
</feature>
<sequence length="474" mass="51990">MASQASQLAYQPFCPSEIWKTSPLSARLLEHRGLSSVGERPHWRLSWGLTQHIFSSDGRRVRNTRIYAAKPGFGAQPKKKSKSTDRPQRVREVKDPVLEAQQILTKKQQDGINTDTNPEESNEAPSLEFSEDKLSRSFNDADFDQRLAEVRRLAEEQKKREEAKKYERIDYDAPIPASQKGLAENTLAKFGIGLAVIVFGLLFALGDNVPSFSPKAEKSGLVERIQLKPDEVTTLQTQVKSLLETLKSNPDDRIALEGAGVIYAQLGDFDKAAEYLSKIVQKSPRDVEAQRLLAEVQAGKGDFDASIAAYRAAIRASPGDSMSLLQGLTDTLLASKKPGEAVGELLAARTRLKTKAGQQLLATDPDGSSSSLSSKEGTVPDPRDYEQIDPIQVELLLGKSYAAWGKPGDAVSVYDGLIASYPDDFRGYLAKGILLKDQGKTADSERMFIQARYLAPPEAKATVDKYSGRQAMAS</sequence>
<feature type="repeat" description="TPR" evidence="3">
    <location>
        <begin position="253"/>
        <end position="286"/>
    </location>
</feature>
<dbReference type="PANTHER" id="PTHR12558">
    <property type="entry name" value="CELL DIVISION CYCLE 16,23,27"/>
    <property type="match status" value="1"/>
</dbReference>
<dbReference type="PROSITE" id="PS50005">
    <property type="entry name" value="TPR"/>
    <property type="match status" value="1"/>
</dbReference>
<comment type="caution">
    <text evidence="5">The sequence shown here is derived from an EMBL/GenBank/DDBJ whole genome shotgun (WGS) entry which is preliminary data.</text>
</comment>
<dbReference type="Gene3D" id="1.25.40.10">
    <property type="entry name" value="Tetratricopeptide repeat domain"/>
    <property type="match status" value="1"/>
</dbReference>
<accession>A0ABD1Z0B9</accession>
<evidence type="ECO:0000256" key="2">
    <source>
        <dbReference type="ARBA" id="ARBA00038210"/>
    </source>
</evidence>
<keyword evidence="6" id="KW-1185">Reference proteome</keyword>
<feature type="region of interest" description="Disordered" evidence="4">
    <location>
        <begin position="357"/>
        <end position="385"/>
    </location>
</feature>
<dbReference type="InterPro" id="IPR011990">
    <property type="entry name" value="TPR-like_helical_dom_sf"/>
</dbReference>
<organism evidence="5 6">
    <name type="scientific">Riccia fluitans</name>
    <dbReference type="NCBI Taxonomy" id="41844"/>
    <lineage>
        <taxon>Eukaryota</taxon>
        <taxon>Viridiplantae</taxon>
        <taxon>Streptophyta</taxon>
        <taxon>Embryophyta</taxon>
        <taxon>Marchantiophyta</taxon>
        <taxon>Marchantiopsida</taxon>
        <taxon>Marchantiidae</taxon>
        <taxon>Marchantiales</taxon>
        <taxon>Ricciaceae</taxon>
        <taxon>Riccia</taxon>
    </lineage>
</organism>
<dbReference type="EMBL" id="JBHFFA010000002">
    <property type="protein sequence ID" value="KAL2641248.1"/>
    <property type="molecule type" value="Genomic_DNA"/>
</dbReference>
<evidence type="ECO:0000256" key="3">
    <source>
        <dbReference type="PROSITE-ProRule" id="PRU00339"/>
    </source>
</evidence>
<evidence type="ECO:0000313" key="6">
    <source>
        <dbReference type="Proteomes" id="UP001605036"/>
    </source>
</evidence>
<name>A0ABD1Z0B9_9MARC</name>
<protein>
    <submittedName>
        <fullName evidence="5">Uncharacterized protein</fullName>
    </submittedName>
</protein>
<dbReference type="SUPFAM" id="SSF48452">
    <property type="entry name" value="TPR-like"/>
    <property type="match status" value="1"/>
</dbReference>
<dbReference type="InterPro" id="IPR019734">
    <property type="entry name" value="TPR_rpt"/>
</dbReference>
<evidence type="ECO:0000313" key="5">
    <source>
        <dbReference type="EMBL" id="KAL2641248.1"/>
    </source>
</evidence>
<dbReference type="PANTHER" id="PTHR12558:SF13">
    <property type="entry name" value="CELL DIVISION CYCLE PROTEIN 27 HOMOLOG"/>
    <property type="match status" value="1"/>
</dbReference>
<feature type="compositionally biased region" description="Basic and acidic residues" evidence="4">
    <location>
        <begin position="82"/>
        <end position="97"/>
    </location>
</feature>
<evidence type="ECO:0000256" key="1">
    <source>
        <dbReference type="ARBA" id="ARBA00022803"/>
    </source>
</evidence>
<gene>
    <name evidence="5" type="ORF">R1flu_008835</name>
</gene>
<dbReference type="Proteomes" id="UP001605036">
    <property type="component" value="Unassembled WGS sequence"/>
</dbReference>
<evidence type="ECO:0000256" key="4">
    <source>
        <dbReference type="SAM" id="MobiDB-lite"/>
    </source>
</evidence>